<evidence type="ECO:0000259" key="4">
    <source>
        <dbReference type="Pfam" id="PF24859"/>
    </source>
</evidence>
<dbReference type="PIRSF" id="PIRSF018296">
    <property type="entry name" value="Format_dh_formtn"/>
    <property type="match status" value="1"/>
</dbReference>
<dbReference type="PANTHER" id="PTHR37689:SF1">
    <property type="entry name" value="PROTEIN FDHE"/>
    <property type="match status" value="1"/>
</dbReference>
<dbReference type="EMBL" id="JALKCH010000005">
    <property type="protein sequence ID" value="MCK0197192.1"/>
    <property type="molecule type" value="Genomic_DNA"/>
</dbReference>
<sequence length="303" mass="32304">MSSSIQPDPTAIGEVSTPPFVVLPDPAQLFASRADRLDYAAPYSPLGPYLRFLAGLSRAQAAILPGLPELDPPADAAVERARAHGMPPLNRGTIECDDALEITLRRLFSEVAPLPKPEAAADALQAVAAADRAALGEMVGDLLGHAVAVERLAEHVYVAAALELHVSRLAARLDAERLVPVGDGLCPACGGPPVASLIVDRPHAHGSRYCVCSLCNVQWNFVRIRCVSCGETKGIGYQGIDGGPETIKAETCDHCRSYVKVFYQNKDPSLDPVADDVVSLGLDLLMKEGPYRRAAFNPYLLGY</sequence>
<dbReference type="Gene3D" id="3.90.1670.10">
    <property type="entry name" value="FdhE-like domain"/>
    <property type="match status" value="1"/>
</dbReference>
<feature type="domain" description="FdhE C-terminal" evidence="5">
    <location>
        <begin position="224"/>
        <end position="300"/>
    </location>
</feature>
<feature type="domain" description="FdhE central" evidence="4">
    <location>
        <begin position="185"/>
        <end position="223"/>
    </location>
</feature>
<comment type="caution">
    <text evidence="6">The sequence shown here is derived from an EMBL/GenBank/DDBJ whole genome shotgun (WGS) entry which is preliminary data.</text>
</comment>
<reference evidence="6 7" key="1">
    <citation type="submission" date="2022-04" db="EMBL/GenBank/DDBJ databases">
        <authorList>
            <person name="Grouzdev D.S."/>
            <person name="Pantiukh K.S."/>
            <person name="Krutkina M.S."/>
        </authorList>
    </citation>
    <scope>NUCLEOTIDE SEQUENCE [LARGE SCALE GENOMIC DNA]</scope>
    <source>
        <strain evidence="6 7">6x-1</strain>
    </source>
</reference>
<dbReference type="InterPro" id="IPR056774">
    <property type="entry name" value="FdhE_N"/>
</dbReference>
<dbReference type="Pfam" id="PF24859">
    <property type="entry name" value="FdhE_central"/>
    <property type="match status" value="1"/>
</dbReference>
<comment type="subcellular location">
    <subcellularLocation>
        <location evidence="2">Cytoplasm</location>
    </subcellularLocation>
</comment>
<accession>A0ABT0DBR7</accession>
<dbReference type="InterPro" id="IPR024064">
    <property type="entry name" value="FdhE-like_sf"/>
</dbReference>
<dbReference type="SUPFAM" id="SSF144020">
    <property type="entry name" value="FdhE-like"/>
    <property type="match status" value="1"/>
</dbReference>
<gene>
    <name evidence="2 6" type="primary">fdhE</name>
    <name evidence="6" type="ORF">MWN34_09730</name>
</gene>
<evidence type="ECO:0000259" key="3">
    <source>
        <dbReference type="Pfam" id="PF04216"/>
    </source>
</evidence>
<evidence type="ECO:0000313" key="7">
    <source>
        <dbReference type="Proteomes" id="UP001203284"/>
    </source>
</evidence>
<evidence type="ECO:0000259" key="5">
    <source>
        <dbReference type="Pfam" id="PF24860"/>
    </source>
</evidence>
<dbReference type="CDD" id="cd16341">
    <property type="entry name" value="FdhE"/>
    <property type="match status" value="1"/>
</dbReference>
<comment type="function">
    <text evidence="2">Necessary for formate dehydrogenase activity.</text>
</comment>
<keyword evidence="1 2" id="KW-0963">Cytoplasm</keyword>
<dbReference type="InterPro" id="IPR056797">
    <property type="entry name" value="FdhE_central"/>
</dbReference>
<comment type="similarity">
    <text evidence="2">Belongs to the FdhE family.</text>
</comment>
<name>A0ABT0DBR7_9HYPH</name>
<evidence type="ECO:0000313" key="6">
    <source>
        <dbReference type="EMBL" id="MCK0197192.1"/>
    </source>
</evidence>
<proteinExistence type="inferred from homology"/>
<dbReference type="PANTHER" id="PTHR37689">
    <property type="entry name" value="PROTEIN FDHE"/>
    <property type="match status" value="1"/>
</dbReference>
<organism evidence="6 7">
    <name type="scientific">Ancylobacter crimeensis</name>
    <dbReference type="NCBI Taxonomy" id="2579147"/>
    <lineage>
        <taxon>Bacteria</taxon>
        <taxon>Pseudomonadati</taxon>
        <taxon>Pseudomonadota</taxon>
        <taxon>Alphaproteobacteria</taxon>
        <taxon>Hyphomicrobiales</taxon>
        <taxon>Xanthobacteraceae</taxon>
        <taxon>Ancylobacter</taxon>
    </lineage>
</organism>
<dbReference type="InterPro" id="IPR056796">
    <property type="entry name" value="FdhE_C"/>
</dbReference>
<protein>
    <recommendedName>
        <fullName evidence="2">Protein FdhE homolog</fullName>
    </recommendedName>
</protein>
<dbReference type="Proteomes" id="UP001203284">
    <property type="component" value="Unassembled WGS sequence"/>
</dbReference>
<dbReference type="Pfam" id="PF24860">
    <property type="entry name" value="FdhE_C"/>
    <property type="match status" value="1"/>
</dbReference>
<evidence type="ECO:0000256" key="2">
    <source>
        <dbReference type="HAMAP-Rule" id="MF_00611"/>
    </source>
</evidence>
<dbReference type="NCBIfam" id="TIGR01562">
    <property type="entry name" value="FdhE"/>
    <property type="match status" value="1"/>
</dbReference>
<feature type="domain" description="FdhE N-terminal" evidence="3">
    <location>
        <begin position="18"/>
        <end position="182"/>
    </location>
</feature>
<dbReference type="RefSeq" id="WP_247028810.1">
    <property type="nucleotide sequence ID" value="NZ_JALKCH010000005.1"/>
</dbReference>
<dbReference type="InterPro" id="IPR006452">
    <property type="entry name" value="Formate_DH_accessory"/>
</dbReference>
<evidence type="ECO:0000256" key="1">
    <source>
        <dbReference type="ARBA" id="ARBA00022490"/>
    </source>
</evidence>
<dbReference type="Pfam" id="PF04216">
    <property type="entry name" value="FdhE_N"/>
    <property type="match status" value="1"/>
</dbReference>
<dbReference type="HAMAP" id="MF_00611">
    <property type="entry name" value="FdeH"/>
    <property type="match status" value="1"/>
</dbReference>
<keyword evidence="7" id="KW-1185">Reference proteome</keyword>